<dbReference type="VEuPathDB" id="FungiDB:RhiirA1_463153"/>
<organism evidence="2 3">
    <name type="scientific">Rhizophagus irregularis</name>
    <dbReference type="NCBI Taxonomy" id="588596"/>
    <lineage>
        <taxon>Eukaryota</taxon>
        <taxon>Fungi</taxon>
        <taxon>Fungi incertae sedis</taxon>
        <taxon>Mucoromycota</taxon>
        <taxon>Glomeromycotina</taxon>
        <taxon>Glomeromycetes</taxon>
        <taxon>Glomerales</taxon>
        <taxon>Glomeraceae</taxon>
        <taxon>Rhizophagus</taxon>
    </lineage>
</organism>
<evidence type="ECO:0000313" key="2">
    <source>
        <dbReference type="EMBL" id="PKY57590.1"/>
    </source>
</evidence>
<dbReference type="VEuPathDB" id="FungiDB:RhiirFUN_005209"/>
<proteinExistence type="predicted"/>
<accession>A0A2I1HFJ3</accession>
<protein>
    <submittedName>
        <fullName evidence="2">Uncharacterized protein</fullName>
    </submittedName>
</protein>
<sequence length="327" mass="38573">MDTTTDINNDEVMTWVNNNKKTYMKAFFDPFYDIYDKYLVDIINCKKIEEYIELEKTLIGPNPLSKPGKVPVRLNKPETKVPAVYYFVSLFLTKWAGEALKYIVETLLYRERVAALKYEQIKMQNAEILKKNVDLTEKLAERTNYIGENEANNILWEKIKALEVKEEKPTSQVTDMDLDNKMQKKKKRPNKKRKRARAQHNKNGMINETKLRYDMEILELLNANSQRDEIYNLYFNKELDSMNAINESIKLHDIGHGLWIKKQNDFIDDKGELQEFIRRTDYQSMASSSNGVSMEWQKSRSFPNFAPSRTRDLVLIIWISLVLCLRE</sequence>
<evidence type="ECO:0000313" key="3">
    <source>
        <dbReference type="Proteomes" id="UP000234323"/>
    </source>
</evidence>
<reference evidence="2 3" key="1">
    <citation type="submission" date="2015-10" db="EMBL/GenBank/DDBJ databases">
        <title>Genome analyses suggest a sexual origin of heterokaryosis in a supposedly ancient asexual fungus.</title>
        <authorList>
            <person name="Ropars J."/>
            <person name="Sedzielewska K."/>
            <person name="Noel J."/>
            <person name="Charron P."/>
            <person name="Farinelli L."/>
            <person name="Marton T."/>
            <person name="Kruger M."/>
            <person name="Pelin A."/>
            <person name="Brachmann A."/>
            <person name="Corradi N."/>
        </authorList>
    </citation>
    <scope>NUCLEOTIDE SEQUENCE [LARGE SCALE GENOMIC DNA]</scope>
    <source>
        <strain evidence="2 3">A4</strain>
    </source>
</reference>
<dbReference type="Proteomes" id="UP000234323">
    <property type="component" value="Unassembled WGS sequence"/>
</dbReference>
<comment type="caution">
    <text evidence="2">The sequence shown here is derived from an EMBL/GenBank/DDBJ whole genome shotgun (WGS) entry which is preliminary data.</text>
</comment>
<dbReference type="AlphaFoldDB" id="A0A2I1HFJ3"/>
<name>A0A2I1HFJ3_9GLOM</name>
<dbReference type="VEuPathDB" id="FungiDB:FUN_025128"/>
<dbReference type="EMBL" id="LLXI01002611">
    <property type="protein sequence ID" value="PKY57590.1"/>
    <property type="molecule type" value="Genomic_DNA"/>
</dbReference>
<gene>
    <name evidence="2" type="ORF">RhiirA4_478760</name>
</gene>
<feature type="region of interest" description="Disordered" evidence="1">
    <location>
        <begin position="170"/>
        <end position="199"/>
    </location>
</feature>
<keyword evidence="3" id="KW-1185">Reference proteome</keyword>
<evidence type="ECO:0000256" key="1">
    <source>
        <dbReference type="SAM" id="MobiDB-lite"/>
    </source>
</evidence>
<dbReference type="VEuPathDB" id="FungiDB:RhiirFUN_022360"/>
<feature type="compositionally biased region" description="Basic residues" evidence="1">
    <location>
        <begin position="183"/>
        <end position="199"/>
    </location>
</feature>